<accession>A0AB74KEE6</accession>
<feature type="region of interest" description="Disordered" evidence="1">
    <location>
        <begin position="216"/>
        <end position="250"/>
    </location>
</feature>
<name>A0AB74KEE6_9BASI</name>
<reference evidence="2 3" key="1">
    <citation type="submission" date="2019-03" db="EMBL/GenBank/DDBJ databases">
        <title>Sequencing 25 genomes of Wallemia mellicola.</title>
        <authorList>
            <person name="Gostincar C."/>
        </authorList>
    </citation>
    <scope>NUCLEOTIDE SEQUENCE [LARGE SCALE GENOMIC DNA]</scope>
    <source>
        <strain evidence="2 3">EXF-1277</strain>
    </source>
</reference>
<comment type="caution">
    <text evidence="2">The sequence shown here is derived from an EMBL/GenBank/DDBJ whole genome shotgun (WGS) entry which is preliminary data.</text>
</comment>
<proteinExistence type="predicted"/>
<protein>
    <submittedName>
        <fullName evidence="2">Uncharacterized protein</fullName>
    </submittedName>
</protein>
<dbReference type="Proteomes" id="UP000305362">
    <property type="component" value="Unassembled WGS sequence"/>
</dbReference>
<sequence>MVRSDTNAPGRLRQLARRSTLNFDDTLSGLPSAPLGPGWRSAAADLLATGEAAVQRRRSIRHLRRSATVDNPPSEQHSEQDLEKLQLHVHDNNEGVFVDGEGPMFPDIRIRFHVDPPNSIIMTLNNSLYDDQKSPDSFLLTRLELVVPYKSDGLVFASLDKITVEDLSVYDSQCLPVLERYSSQLKQPLGPGIDRKIYPEPIPSTSSFAPIHYHSSQSQTLTRRLEDPVTSPRPHKKAKKNTPESPPPLLPFPTTVTPCAYFNSYTESIESVPFAPPQRLTIDLQPGRATRYLAIRFLNSHGSRFDASRVKAFGYRASKVYNSSEYH</sequence>
<evidence type="ECO:0000256" key="1">
    <source>
        <dbReference type="SAM" id="MobiDB-lite"/>
    </source>
</evidence>
<evidence type="ECO:0000313" key="2">
    <source>
        <dbReference type="EMBL" id="TIC66552.1"/>
    </source>
</evidence>
<gene>
    <name evidence="2" type="ORF">E3Q03_02156</name>
</gene>
<evidence type="ECO:0000313" key="3">
    <source>
        <dbReference type="Proteomes" id="UP000305362"/>
    </source>
</evidence>
<dbReference type="AlphaFoldDB" id="A0AB74KEE6"/>
<organism evidence="2 3">
    <name type="scientific">Wallemia mellicola</name>
    <dbReference type="NCBI Taxonomy" id="1708541"/>
    <lineage>
        <taxon>Eukaryota</taxon>
        <taxon>Fungi</taxon>
        <taxon>Dikarya</taxon>
        <taxon>Basidiomycota</taxon>
        <taxon>Wallemiomycotina</taxon>
        <taxon>Wallemiomycetes</taxon>
        <taxon>Wallemiales</taxon>
        <taxon>Wallemiaceae</taxon>
        <taxon>Wallemia</taxon>
    </lineage>
</organism>
<dbReference type="EMBL" id="SPRV01000020">
    <property type="protein sequence ID" value="TIC66552.1"/>
    <property type="molecule type" value="Genomic_DNA"/>
</dbReference>